<gene>
    <name evidence="2" type="ORF">EV385_3081</name>
</gene>
<proteinExistence type="predicted"/>
<name>A0A4Q7ZL23_9ACTN</name>
<feature type="compositionally biased region" description="Basic and acidic residues" evidence="1">
    <location>
        <begin position="79"/>
        <end position="89"/>
    </location>
</feature>
<feature type="region of interest" description="Disordered" evidence="1">
    <location>
        <begin position="1"/>
        <end position="89"/>
    </location>
</feature>
<dbReference type="EMBL" id="SHKY01000001">
    <property type="protein sequence ID" value="RZU51271.1"/>
    <property type="molecule type" value="Genomic_DNA"/>
</dbReference>
<reference evidence="2 3" key="1">
    <citation type="submission" date="2019-02" db="EMBL/GenBank/DDBJ databases">
        <title>Sequencing the genomes of 1000 actinobacteria strains.</title>
        <authorList>
            <person name="Klenk H.-P."/>
        </authorList>
    </citation>
    <scope>NUCLEOTIDE SEQUENCE [LARGE SCALE GENOMIC DNA]</scope>
    <source>
        <strain evidence="2 3">DSM 45162</strain>
    </source>
</reference>
<evidence type="ECO:0000256" key="1">
    <source>
        <dbReference type="SAM" id="MobiDB-lite"/>
    </source>
</evidence>
<dbReference type="AlphaFoldDB" id="A0A4Q7ZL23"/>
<organism evidence="2 3">
    <name type="scientific">Krasilnikovia cinnamomea</name>
    <dbReference type="NCBI Taxonomy" id="349313"/>
    <lineage>
        <taxon>Bacteria</taxon>
        <taxon>Bacillati</taxon>
        <taxon>Actinomycetota</taxon>
        <taxon>Actinomycetes</taxon>
        <taxon>Micromonosporales</taxon>
        <taxon>Micromonosporaceae</taxon>
        <taxon>Krasilnikovia</taxon>
    </lineage>
</organism>
<evidence type="ECO:0000313" key="2">
    <source>
        <dbReference type="EMBL" id="RZU51271.1"/>
    </source>
</evidence>
<protein>
    <submittedName>
        <fullName evidence="2">Uncharacterized protein</fullName>
    </submittedName>
</protein>
<evidence type="ECO:0000313" key="3">
    <source>
        <dbReference type="Proteomes" id="UP000292564"/>
    </source>
</evidence>
<comment type="caution">
    <text evidence="2">The sequence shown here is derived from an EMBL/GenBank/DDBJ whole genome shotgun (WGS) entry which is preliminary data.</text>
</comment>
<keyword evidence="3" id="KW-1185">Reference proteome</keyword>
<sequence>MASMSHAAAVGRLPTRSAVALPNSTRGSSVGERTRNLTDQNDEPKHRRTARGGRLSLLAELAADPSNGMTEVEPGVYLVDRHPDAPSAR</sequence>
<accession>A0A4Q7ZL23</accession>
<dbReference type="Proteomes" id="UP000292564">
    <property type="component" value="Unassembled WGS sequence"/>
</dbReference>